<organism evidence="1">
    <name type="scientific">marine sediment metagenome</name>
    <dbReference type="NCBI Taxonomy" id="412755"/>
    <lineage>
        <taxon>unclassified sequences</taxon>
        <taxon>metagenomes</taxon>
        <taxon>ecological metagenomes</taxon>
    </lineage>
</organism>
<evidence type="ECO:0000313" key="1">
    <source>
        <dbReference type="EMBL" id="KKN40575.1"/>
    </source>
</evidence>
<gene>
    <name evidence="1" type="ORF">LCGC14_0732110</name>
</gene>
<reference evidence="1" key="1">
    <citation type="journal article" date="2015" name="Nature">
        <title>Complex archaea that bridge the gap between prokaryotes and eukaryotes.</title>
        <authorList>
            <person name="Spang A."/>
            <person name="Saw J.H."/>
            <person name="Jorgensen S.L."/>
            <person name="Zaremba-Niedzwiedzka K."/>
            <person name="Martijn J."/>
            <person name="Lind A.E."/>
            <person name="van Eijk R."/>
            <person name="Schleper C."/>
            <person name="Guy L."/>
            <person name="Ettema T.J."/>
        </authorList>
    </citation>
    <scope>NUCLEOTIDE SEQUENCE</scope>
</reference>
<dbReference type="AlphaFoldDB" id="A0A0F9Q9B0"/>
<protein>
    <submittedName>
        <fullName evidence="1">Uncharacterized protein</fullName>
    </submittedName>
</protein>
<proteinExistence type="predicted"/>
<accession>A0A0F9Q9B0</accession>
<dbReference type="EMBL" id="LAZR01001697">
    <property type="protein sequence ID" value="KKN40575.1"/>
    <property type="molecule type" value="Genomic_DNA"/>
</dbReference>
<comment type="caution">
    <text evidence="1">The sequence shown here is derived from an EMBL/GenBank/DDBJ whole genome shotgun (WGS) entry which is preliminary data.</text>
</comment>
<name>A0A0F9Q9B0_9ZZZZ</name>
<sequence length="73" mass="8785">MKQRKLYYSRKRKRIIIEGVITKYGKTNTIHIITLPDPLKLIESWNIPFKKLQKILEKINRVDFKSESRKNKG</sequence>